<dbReference type="VEuPathDB" id="FungiDB:FUN_018165"/>
<organism evidence="1 2">
    <name type="scientific">Rhizophagus irregularis</name>
    <dbReference type="NCBI Taxonomy" id="588596"/>
    <lineage>
        <taxon>Eukaryota</taxon>
        <taxon>Fungi</taxon>
        <taxon>Fungi incertae sedis</taxon>
        <taxon>Mucoromycota</taxon>
        <taxon>Glomeromycotina</taxon>
        <taxon>Glomeromycetes</taxon>
        <taxon>Glomerales</taxon>
        <taxon>Glomeraceae</taxon>
        <taxon>Rhizophagus</taxon>
    </lineage>
</organism>
<dbReference type="VEuPathDB" id="FungiDB:RhiirA1_477052"/>
<dbReference type="VEuPathDB" id="FungiDB:RhiirFUN_019560"/>
<sequence length="188" mass="22067">MEKGMGSIQQNSFSIQERQHYFQEKNKKKSQKLSETERITLSIPRPKLYSLQLKRQKIPSSLGPVWKYDSKTEKARVQELLGDECLDLFMPVKTKSPNKVSNNNSIQMKSTGAMPKLPSYLELIDRLKNNRDFCEFCRPTDELLINHENKEFFSKTYSITDIHPLLVDHFRTVLLFLIFLNDCDIMFL</sequence>
<proteinExistence type="predicted"/>
<dbReference type="AlphaFoldDB" id="A0A2N1NDF2"/>
<dbReference type="EMBL" id="LLXL01000475">
    <property type="protein sequence ID" value="PKK71911.1"/>
    <property type="molecule type" value="Genomic_DNA"/>
</dbReference>
<evidence type="ECO:0000313" key="1">
    <source>
        <dbReference type="EMBL" id="PKK71911.1"/>
    </source>
</evidence>
<reference evidence="1 2" key="2">
    <citation type="submission" date="2017-10" db="EMBL/GenBank/DDBJ databases">
        <title>Extensive intraspecific genome diversity in a model arbuscular mycorrhizal fungus.</title>
        <authorList>
            <person name="Chen E.C.H."/>
            <person name="Morin E."/>
            <person name="Baudet D."/>
            <person name="Noel J."/>
            <person name="Ndikumana S."/>
            <person name="Charron P."/>
            <person name="St-Onge C."/>
            <person name="Giorgi J."/>
            <person name="Grigoriev I.V."/>
            <person name="Roux C."/>
            <person name="Martin F.M."/>
            <person name="Corradi N."/>
        </authorList>
    </citation>
    <scope>NUCLEOTIDE SEQUENCE [LARGE SCALE GENOMIC DNA]</scope>
    <source>
        <strain evidence="1 2">C2</strain>
    </source>
</reference>
<name>A0A2N1NDF2_9GLOM</name>
<protein>
    <submittedName>
        <fullName evidence="1">Uncharacterized protein</fullName>
    </submittedName>
</protein>
<reference evidence="1 2" key="1">
    <citation type="submission" date="2016-04" db="EMBL/GenBank/DDBJ databases">
        <title>Genome analyses suggest a sexual origin of heterokaryosis in a supposedly ancient asexual fungus.</title>
        <authorList>
            <person name="Ropars J."/>
            <person name="Sedzielewska K."/>
            <person name="Noel J."/>
            <person name="Charron P."/>
            <person name="Farinelli L."/>
            <person name="Marton T."/>
            <person name="Kruger M."/>
            <person name="Pelin A."/>
            <person name="Brachmann A."/>
            <person name="Corradi N."/>
        </authorList>
    </citation>
    <scope>NUCLEOTIDE SEQUENCE [LARGE SCALE GENOMIC DNA]</scope>
    <source>
        <strain evidence="1 2">C2</strain>
    </source>
</reference>
<gene>
    <name evidence="1" type="ORF">RhiirC2_777841</name>
</gene>
<accession>A0A2N1NDF2</accession>
<dbReference type="OrthoDB" id="2311547at2759"/>
<dbReference type="Proteomes" id="UP000233469">
    <property type="component" value="Unassembled WGS sequence"/>
</dbReference>
<comment type="caution">
    <text evidence="1">The sequence shown here is derived from an EMBL/GenBank/DDBJ whole genome shotgun (WGS) entry which is preliminary data.</text>
</comment>
<evidence type="ECO:0000313" key="2">
    <source>
        <dbReference type="Proteomes" id="UP000233469"/>
    </source>
</evidence>